<dbReference type="InterPro" id="IPR034593">
    <property type="entry name" value="DgoD-like"/>
</dbReference>
<protein>
    <submittedName>
        <fullName evidence="4">D-galactonate dehydratase</fullName>
        <ecNumber evidence="4">4.2.1.6</ecNumber>
    </submittedName>
</protein>
<evidence type="ECO:0000256" key="1">
    <source>
        <dbReference type="ARBA" id="ARBA00022723"/>
    </source>
</evidence>
<dbReference type="InterPro" id="IPR013341">
    <property type="entry name" value="Mandelate_racemase_N_dom"/>
</dbReference>
<dbReference type="SFLD" id="SFLDS00001">
    <property type="entry name" value="Enolase"/>
    <property type="match status" value="1"/>
</dbReference>
<dbReference type="EC" id="4.2.1.6" evidence="4"/>
<dbReference type="Gene3D" id="3.20.20.120">
    <property type="entry name" value="Enolase-like C-terminal domain"/>
    <property type="match status" value="1"/>
</dbReference>
<evidence type="ECO:0000313" key="5">
    <source>
        <dbReference type="Proteomes" id="UP000216052"/>
    </source>
</evidence>
<dbReference type="SUPFAM" id="SSF51604">
    <property type="entry name" value="Enolase C-terminal domain-like"/>
    <property type="match status" value="1"/>
</dbReference>
<feature type="domain" description="Mandelate racemase/muconate lactonizing enzyme C-terminal" evidence="3">
    <location>
        <begin position="149"/>
        <end position="264"/>
    </location>
</feature>
<dbReference type="PANTHER" id="PTHR48080">
    <property type="entry name" value="D-GALACTONATE DEHYDRATASE-RELATED"/>
    <property type="match status" value="1"/>
</dbReference>
<keyword evidence="1" id="KW-0479">Metal-binding</keyword>
<dbReference type="PANTHER" id="PTHR48080:SF2">
    <property type="entry name" value="D-GALACTONATE DEHYDRATASE"/>
    <property type="match status" value="1"/>
</dbReference>
<keyword evidence="5" id="KW-1185">Reference proteome</keyword>
<dbReference type="RefSeq" id="WP_093796378.1">
    <property type="nucleotide sequence ID" value="NZ_CP155571.1"/>
</dbReference>
<dbReference type="InterPro" id="IPR013342">
    <property type="entry name" value="Mandelate_racemase_C"/>
</dbReference>
<dbReference type="Gene3D" id="3.30.390.10">
    <property type="entry name" value="Enolase-like, N-terminal domain"/>
    <property type="match status" value="1"/>
</dbReference>
<dbReference type="InterPro" id="IPR029065">
    <property type="entry name" value="Enolase_C-like"/>
</dbReference>
<evidence type="ECO:0000256" key="2">
    <source>
        <dbReference type="ARBA" id="ARBA00023239"/>
    </source>
</evidence>
<dbReference type="Pfam" id="PF02746">
    <property type="entry name" value="MR_MLE_N"/>
    <property type="match status" value="1"/>
</dbReference>
<dbReference type="SFLD" id="SFLDG00179">
    <property type="entry name" value="mandelate_racemase"/>
    <property type="match status" value="1"/>
</dbReference>
<keyword evidence="2 4" id="KW-0456">Lyase</keyword>
<proteinExistence type="predicted"/>
<organism evidence="4 5">
    <name type="scientific">Sporomusa acidovorans (strain ATCC 49682 / DSM 3132 / Mol)</name>
    <dbReference type="NCBI Taxonomy" id="1123286"/>
    <lineage>
        <taxon>Bacteria</taxon>
        <taxon>Bacillati</taxon>
        <taxon>Bacillota</taxon>
        <taxon>Negativicutes</taxon>
        <taxon>Selenomonadales</taxon>
        <taxon>Sporomusaceae</taxon>
        <taxon>Sporomusa</taxon>
    </lineage>
</organism>
<evidence type="ECO:0000313" key="4">
    <source>
        <dbReference type="EMBL" id="XFO70678.1"/>
    </source>
</evidence>
<dbReference type="InterPro" id="IPR029017">
    <property type="entry name" value="Enolase-like_N"/>
</dbReference>
<reference evidence="4" key="1">
    <citation type="submission" date="2024-05" db="EMBL/GenBank/DDBJ databases">
        <title>Isolation and characterization of Sporomusa carbonis sp. nov., a carboxydotrophic hydrogenogen in the genus of Sporomusa isolated from a charcoal burning pile.</title>
        <authorList>
            <person name="Boeer T."/>
            <person name="Rosenbaum F."/>
            <person name="Eysell L."/>
            <person name="Mueller V."/>
            <person name="Daniel R."/>
            <person name="Poehlein A."/>
        </authorList>
    </citation>
    <scope>NUCLEOTIDE SEQUENCE [LARGE SCALE GENOMIC DNA]</scope>
    <source>
        <strain evidence="4">DSM 3132</strain>
    </source>
</reference>
<dbReference type="Proteomes" id="UP000216052">
    <property type="component" value="Chromosome"/>
</dbReference>
<dbReference type="EMBL" id="CP155571">
    <property type="protein sequence ID" value="XFO70678.1"/>
    <property type="molecule type" value="Genomic_DNA"/>
</dbReference>
<accession>A0ABZ3IXU2</accession>
<dbReference type="CDD" id="cd03316">
    <property type="entry name" value="MR_like"/>
    <property type="match status" value="1"/>
</dbReference>
<evidence type="ECO:0000259" key="3">
    <source>
        <dbReference type="SMART" id="SM00922"/>
    </source>
</evidence>
<dbReference type="GO" id="GO:0008869">
    <property type="term" value="F:galactonate dehydratase activity"/>
    <property type="evidence" value="ECO:0007669"/>
    <property type="project" value="UniProtKB-EC"/>
</dbReference>
<dbReference type="SMART" id="SM00922">
    <property type="entry name" value="MR_MLE"/>
    <property type="match status" value="1"/>
</dbReference>
<gene>
    <name evidence="4" type="primary">dgoD_1</name>
    <name evidence="4" type="ORF">SPACI_006770</name>
</gene>
<sequence>MKITSVDIFYLTTGKPSVDNTPWNPTVVRINTDEGISGYGEIGLAYGQAGKAAYGMVQDFAELIIGMDPMNNEEIWEKIFRTTFWGMGGGTVIFAGISAIDIALWDIKGKALGVPCYQLLGGKTNRKLRAYASQIQFDWGPKCAPLVKPEQYAEAARKAMAEGYTCIKVDPVGFNLKGQWMGWSNYGILEYDQLKIAVDRVQAIREAGGPKLDIIIELHSLTDTNSAIQLGRELESLRCFYYEEPTLPLNAGSMKEIARNIKIPVASGERIYSRWGYRPFFEDRSLQVIQPDLGNCGGISEGKKICDMAHIYDIGVQLHICGGPIATAAALQLEAVIPNFLIHEHHAAALLPENIGLCKYDYQPKDGYFEIPDLPGIGQELSEEAMKKAITAVVK</sequence>
<dbReference type="InterPro" id="IPR036849">
    <property type="entry name" value="Enolase-like_C_sf"/>
</dbReference>
<name>A0ABZ3IXU2_SPOA4</name>
<dbReference type="Pfam" id="PF13378">
    <property type="entry name" value="MR_MLE_C"/>
    <property type="match status" value="1"/>
</dbReference>
<dbReference type="SUPFAM" id="SSF54826">
    <property type="entry name" value="Enolase N-terminal domain-like"/>
    <property type="match status" value="1"/>
</dbReference>